<dbReference type="SUPFAM" id="SSF50891">
    <property type="entry name" value="Cyclophilin-like"/>
    <property type="match status" value="1"/>
</dbReference>
<dbReference type="FunFam" id="2.40.100.10:FF:000025">
    <property type="entry name" value="Peptidyl-prolyl cis-trans isomerase CYP19-2"/>
    <property type="match status" value="1"/>
</dbReference>
<evidence type="ECO:0000256" key="3">
    <source>
        <dbReference type="ARBA" id="ARBA00023235"/>
    </source>
</evidence>
<dbReference type="InterPro" id="IPR002130">
    <property type="entry name" value="Cyclophilin-type_PPIase_dom"/>
</dbReference>
<keyword evidence="3 4" id="KW-0413">Isomerase</keyword>
<gene>
    <name evidence="6" type="ORF">CTAYLR_001229</name>
</gene>
<protein>
    <recommendedName>
        <fullName evidence="4">Peptidyl-prolyl cis-trans isomerase</fullName>
        <shortName evidence="4">PPIase</shortName>
        <ecNumber evidence="4">5.2.1.8</ecNumber>
    </recommendedName>
</protein>
<dbReference type="Gene3D" id="2.40.100.10">
    <property type="entry name" value="Cyclophilin-like"/>
    <property type="match status" value="1"/>
</dbReference>
<organism evidence="6 7">
    <name type="scientific">Chrysophaeum taylorii</name>
    <dbReference type="NCBI Taxonomy" id="2483200"/>
    <lineage>
        <taxon>Eukaryota</taxon>
        <taxon>Sar</taxon>
        <taxon>Stramenopiles</taxon>
        <taxon>Ochrophyta</taxon>
        <taxon>Pelagophyceae</taxon>
        <taxon>Pelagomonadales</taxon>
        <taxon>Pelagomonadaceae</taxon>
        <taxon>Chrysophaeum</taxon>
    </lineage>
</organism>
<evidence type="ECO:0000256" key="1">
    <source>
        <dbReference type="ARBA" id="ARBA00000971"/>
    </source>
</evidence>
<dbReference type="EC" id="5.2.1.8" evidence="4"/>
<comment type="similarity">
    <text evidence="4">Belongs to the cyclophilin-type PPIase family.</text>
</comment>
<dbReference type="GO" id="GO:0003755">
    <property type="term" value="F:peptidyl-prolyl cis-trans isomerase activity"/>
    <property type="evidence" value="ECO:0007669"/>
    <property type="project" value="UniProtKB-UniRule"/>
</dbReference>
<accession>A0AAD7XI84</accession>
<dbReference type="PRINTS" id="PR00153">
    <property type="entry name" value="CSAPPISMRASE"/>
</dbReference>
<sequence>MGASKNVAGARVPATYSGDAALRKSERKGPQYDDTRESALREDLVAERSVVTRPLLEGGEADWEYEIREYVPGERNPIVFFDVAISGEAVGRIEFTLRDDVVPRACENFRCLCTGERGRTAEGAALWYKGSRLHRVIPDFVAQGGDITKGNGSGGVSIYGAPFEDETFDLRHDRRGTLSMATTGGANTSQFFLALRPCDFLDGKHVVFGYVSAGLEVLDLVEDVGTTQGRTRAQVTIANCGQLA</sequence>
<evidence type="ECO:0000313" key="6">
    <source>
        <dbReference type="EMBL" id="KAJ8602491.1"/>
    </source>
</evidence>
<dbReference type="AlphaFoldDB" id="A0AAD7XI84"/>
<dbReference type="PANTHER" id="PTHR11071">
    <property type="entry name" value="PEPTIDYL-PROLYL CIS-TRANS ISOMERASE"/>
    <property type="match status" value="1"/>
</dbReference>
<comment type="function">
    <text evidence="4">PPIases accelerate the folding of proteins. It catalyzes the cis-trans isomerization of proline imidic peptide bonds in oligopeptides.</text>
</comment>
<dbReference type="GO" id="GO:0006457">
    <property type="term" value="P:protein folding"/>
    <property type="evidence" value="ECO:0007669"/>
    <property type="project" value="TreeGrafter"/>
</dbReference>
<reference evidence="6" key="1">
    <citation type="submission" date="2023-01" db="EMBL/GenBank/DDBJ databases">
        <title>Metagenome sequencing of chrysophaentin producing Chrysophaeum taylorii.</title>
        <authorList>
            <person name="Davison J."/>
            <person name="Bewley C."/>
        </authorList>
    </citation>
    <scope>NUCLEOTIDE SEQUENCE</scope>
    <source>
        <strain evidence="6">NIES-1699</strain>
    </source>
</reference>
<dbReference type="PROSITE" id="PS50072">
    <property type="entry name" value="CSA_PPIASE_2"/>
    <property type="match status" value="1"/>
</dbReference>
<comment type="caution">
    <text evidence="6">The sequence shown here is derived from an EMBL/GenBank/DDBJ whole genome shotgun (WGS) entry which is preliminary data.</text>
</comment>
<dbReference type="Proteomes" id="UP001230188">
    <property type="component" value="Unassembled WGS sequence"/>
</dbReference>
<keyword evidence="7" id="KW-1185">Reference proteome</keyword>
<feature type="domain" description="PPIase cyclophilin-type" evidence="5">
    <location>
        <begin position="80"/>
        <end position="242"/>
    </location>
</feature>
<dbReference type="EMBL" id="JAQMWT010000379">
    <property type="protein sequence ID" value="KAJ8602491.1"/>
    <property type="molecule type" value="Genomic_DNA"/>
</dbReference>
<keyword evidence="2 4" id="KW-0697">Rotamase</keyword>
<comment type="catalytic activity">
    <reaction evidence="1 4">
        <text>[protein]-peptidylproline (omega=180) = [protein]-peptidylproline (omega=0)</text>
        <dbReference type="Rhea" id="RHEA:16237"/>
        <dbReference type="Rhea" id="RHEA-COMP:10747"/>
        <dbReference type="Rhea" id="RHEA-COMP:10748"/>
        <dbReference type="ChEBI" id="CHEBI:83833"/>
        <dbReference type="ChEBI" id="CHEBI:83834"/>
        <dbReference type="EC" id="5.2.1.8"/>
    </reaction>
</comment>
<dbReference type="Pfam" id="PF00160">
    <property type="entry name" value="Pro_isomerase"/>
    <property type="match status" value="1"/>
</dbReference>
<evidence type="ECO:0000256" key="2">
    <source>
        <dbReference type="ARBA" id="ARBA00023110"/>
    </source>
</evidence>
<evidence type="ECO:0000313" key="7">
    <source>
        <dbReference type="Proteomes" id="UP001230188"/>
    </source>
</evidence>
<evidence type="ECO:0000256" key="4">
    <source>
        <dbReference type="RuleBase" id="RU363019"/>
    </source>
</evidence>
<dbReference type="GO" id="GO:0005737">
    <property type="term" value="C:cytoplasm"/>
    <property type="evidence" value="ECO:0007669"/>
    <property type="project" value="TreeGrafter"/>
</dbReference>
<dbReference type="InterPro" id="IPR029000">
    <property type="entry name" value="Cyclophilin-like_dom_sf"/>
</dbReference>
<dbReference type="GO" id="GO:0016018">
    <property type="term" value="F:cyclosporin A binding"/>
    <property type="evidence" value="ECO:0007669"/>
    <property type="project" value="TreeGrafter"/>
</dbReference>
<proteinExistence type="inferred from homology"/>
<evidence type="ECO:0000259" key="5">
    <source>
        <dbReference type="PROSITE" id="PS50072"/>
    </source>
</evidence>
<dbReference type="PANTHER" id="PTHR11071:SF561">
    <property type="entry name" value="PEPTIDYL-PROLYL CIS-TRANS ISOMERASE D-RELATED"/>
    <property type="match status" value="1"/>
</dbReference>
<name>A0AAD7XI84_9STRA</name>